<sequence length="118" mass="13277">MCLPFLSTPRAETLEDIAAGGLSFHRHERNWLLLLSGRKRWYFHAGEPATALARVSEEELQQREADCGSLVQMHDQTPGECILIPDGHWHCTYNSTEHFTFGVGGMGRICDKSKSYAV</sequence>
<dbReference type="InterPro" id="IPR003347">
    <property type="entry name" value="JmjC_dom"/>
</dbReference>
<comment type="caution">
    <text evidence="2">The sequence shown here is derived from an EMBL/GenBank/DDBJ whole genome shotgun (WGS) entry which is preliminary data.</text>
</comment>
<accession>A0A1Q9DDR8</accession>
<dbReference type="PROSITE" id="PS51184">
    <property type="entry name" value="JMJC"/>
    <property type="match status" value="1"/>
</dbReference>
<name>A0A1Q9DDR8_SYMMI</name>
<dbReference type="SUPFAM" id="SSF51197">
    <property type="entry name" value="Clavaminate synthase-like"/>
    <property type="match status" value="1"/>
</dbReference>
<dbReference type="Proteomes" id="UP000186817">
    <property type="component" value="Unassembled WGS sequence"/>
</dbReference>
<dbReference type="EMBL" id="LSRX01000588">
    <property type="protein sequence ID" value="OLP93292.1"/>
    <property type="molecule type" value="Genomic_DNA"/>
</dbReference>
<keyword evidence="3" id="KW-1185">Reference proteome</keyword>
<protein>
    <recommendedName>
        <fullName evidence="1">JmjC domain-containing protein</fullName>
    </recommendedName>
</protein>
<proteinExistence type="predicted"/>
<gene>
    <name evidence="2" type="ORF">AK812_SmicGene24838</name>
</gene>
<dbReference type="OrthoDB" id="438528at2759"/>
<evidence type="ECO:0000259" key="1">
    <source>
        <dbReference type="PROSITE" id="PS51184"/>
    </source>
</evidence>
<reference evidence="2 3" key="1">
    <citation type="submission" date="2016-02" db="EMBL/GenBank/DDBJ databases">
        <title>Genome analysis of coral dinoflagellate symbionts highlights evolutionary adaptations to a symbiotic lifestyle.</title>
        <authorList>
            <person name="Aranda M."/>
            <person name="Li Y."/>
            <person name="Liew Y.J."/>
            <person name="Baumgarten S."/>
            <person name="Simakov O."/>
            <person name="Wilson M."/>
            <person name="Piel J."/>
            <person name="Ashoor H."/>
            <person name="Bougouffa S."/>
            <person name="Bajic V.B."/>
            <person name="Ryu T."/>
            <person name="Ravasi T."/>
            <person name="Bayer T."/>
            <person name="Micklem G."/>
            <person name="Kim H."/>
            <person name="Bhak J."/>
            <person name="Lajeunesse T.C."/>
            <person name="Voolstra C.R."/>
        </authorList>
    </citation>
    <scope>NUCLEOTIDE SEQUENCE [LARGE SCALE GENOMIC DNA]</scope>
    <source>
        <strain evidence="2 3">CCMP2467</strain>
    </source>
</reference>
<dbReference type="Gene3D" id="2.60.120.650">
    <property type="entry name" value="Cupin"/>
    <property type="match status" value="1"/>
</dbReference>
<organism evidence="2 3">
    <name type="scientific">Symbiodinium microadriaticum</name>
    <name type="common">Dinoflagellate</name>
    <name type="synonym">Zooxanthella microadriatica</name>
    <dbReference type="NCBI Taxonomy" id="2951"/>
    <lineage>
        <taxon>Eukaryota</taxon>
        <taxon>Sar</taxon>
        <taxon>Alveolata</taxon>
        <taxon>Dinophyceae</taxon>
        <taxon>Suessiales</taxon>
        <taxon>Symbiodiniaceae</taxon>
        <taxon>Symbiodinium</taxon>
    </lineage>
</organism>
<evidence type="ECO:0000313" key="2">
    <source>
        <dbReference type="EMBL" id="OLP93292.1"/>
    </source>
</evidence>
<evidence type="ECO:0000313" key="3">
    <source>
        <dbReference type="Proteomes" id="UP000186817"/>
    </source>
</evidence>
<feature type="domain" description="JmjC" evidence="1">
    <location>
        <begin position="1"/>
        <end position="118"/>
    </location>
</feature>
<dbReference type="AlphaFoldDB" id="A0A1Q9DDR8"/>